<feature type="binding site" evidence="11">
    <location>
        <position position="56"/>
    </location>
    <ligand>
        <name>FAD</name>
        <dbReference type="ChEBI" id="CHEBI:57692"/>
    </ligand>
</feature>
<evidence type="ECO:0000259" key="16">
    <source>
        <dbReference type="Pfam" id="PF07992"/>
    </source>
</evidence>
<dbReference type="NCBIfam" id="TIGR01424">
    <property type="entry name" value="gluta_reduc_2"/>
    <property type="match status" value="1"/>
</dbReference>
<dbReference type="InterPro" id="IPR004099">
    <property type="entry name" value="Pyr_nucl-diS_OxRdtase_dimer"/>
</dbReference>
<dbReference type="Proteomes" id="UP001069090">
    <property type="component" value="Unassembled WGS sequence"/>
</dbReference>
<dbReference type="PROSITE" id="PS00076">
    <property type="entry name" value="PYRIDINE_REDOX_1"/>
    <property type="match status" value="1"/>
</dbReference>
<dbReference type="Gene3D" id="3.50.50.60">
    <property type="entry name" value="FAD/NAD(P)-binding domain"/>
    <property type="match status" value="2"/>
</dbReference>
<keyword evidence="8 13" id="KW-0676">Redox-active center</keyword>
<comment type="function">
    <text evidence="14">Catalyzes the reduction of glutathione disulfide (GSSG) to reduced glutathione (GSH).</text>
</comment>
<gene>
    <name evidence="17" type="primary">gorA</name>
    <name evidence="17" type="ORF">O0V09_01465</name>
</gene>
<feature type="binding site" evidence="11">
    <location>
        <position position="307"/>
    </location>
    <ligand>
        <name>FAD</name>
        <dbReference type="ChEBI" id="CHEBI:57692"/>
    </ligand>
</feature>
<dbReference type="Pfam" id="PF07992">
    <property type="entry name" value="Pyr_redox_2"/>
    <property type="match status" value="1"/>
</dbReference>
<dbReference type="AlphaFoldDB" id="A0A9J6RI07"/>
<feature type="binding site" evidence="11">
    <location>
        <begin position="178"/>
        <end position="185"/>
    </location>
    <ligand>
        <name>NAD(+)</name>
        <dbReference type="ChEBI" id="CHEBI:57540"/>
    </ligand>
</feature>
<evidence type="ECO:0000256" key="6">
    <source>
        <dbReference type="ARBA" id="ARBA00023002"/>
    </source>
</evidence>
<dbReference type="NCBIfam" id="NF004776">
    <property type="entry name" value="PRK06116.1"/>
    <property type="match status" value="1"/>
</dbReference>
<dbReference type="PRINTS" id="PR00411">
    <property type="entry name" value="PNDRDTASEI"/>
</dbReference>
<evidence type="ECO:0000256" key="1">
    <source>
        <dbReference type="ARBA" id="ARBA00007532"/>
    </source>
</evidence>
<evidence type="ECO:0000256" key="3">
    <source>
        <dbReference type="ARBA" id="ARBA00022630"/>
    </source>
</evidence>
<evidence type="ECO:0000313" key="17">
    <source>
        <dbReference type="EMBL" id="MCZ0863847.1"/>
    </source>
</evidence>
<keyword evidence="11" id="KW-0547">Nucleotide-binding</keyword>
<dbReference type="GO" id="GO:0045454">
    <property type="term" value="P:cell redox homeostasis"/>
    <property type="evidence" value="ECO:0007669"/>
    <property type="project" value="InterPro"/>
</dbReference>
<evidence type="ECO:0000256" key="14">
    <source>
        <dbReference type="RuleBase" id="RU365040"/>
    </source>
</evidence>
<reference evidence="17 18" key="1">
    <citation type="submission" date="2022-12" db="EMBL/GenBank/DDBJ databases">
        <title>Dasania phycosphaerae sp. nov., isolated from particulate material of the south coast of Korea.</title>
        <authorList>
            <person name="Jiang Y."/>
        </authorList>
    </citation>
    <scope>NUCLEOTIDE SEQUENCE [LARGE SCALE GENOMIC DNA]</scope>
    <source>
        <strain evidence="17 18">GY-19</strain>
    </source>
</reference>
<accession>A0A9J6RI07</accession>
<dbReference type="GO" id="GO:0004362">
    <property type="term" value="F:glutathione-disulfide reductase (NADPH) activity"/>
    <property type="evidence" value="ECO:0007669"/>
    <property type="project" value="UniProtKB-EC"/>
</dbReference>
<dbReference type="InterPro" id="IPR016156">
    <property type="entry name" value="FAD/NAD-linked_Rdtase_dimer_sf"/>
</dbReference>
<comment type="cofactor">
    <cofactor evidence="11">
        <name>FAD</name>
        <dbReference type="ChEBI" id="CHEBI:57692"/>
    </cofactor>
    <text evidence="11">Binds 1 FAD per subunit.</text>
</comment>
<feature type="domain" description="FAD/NAD(P)-binding" evidence="16">
    <location>
        <begin position="10"/>
        <end position="322"/>
    </location>
</feature>
<keyword evidence="6 13" id="KW-0560">Oxidoreductase</keyword>
<evidence type="ECO:0000256" key="11">
    <source>
        <dbReference type="PIRSR" id="PIRSR000350-3"/>
    </source>
</evidence>
<dbReference type="PRINTS" id="PR00368">
    <property type="entry name" value="FADPNR"/>
</dbReference>
<dbReference type="SUPFAM" id="SSF51905">
    <property type="entry name" value="FAD/NAD(P)-binding domain"/>
    <property type="match status" value="1"/>
</dbReference>
<dbReference type="InterPro" id="IPR001100">
    <property type="entry name" value="Pyr_nuc-diS_OxRdtase"/>
</dbReference>
<dbReference type="InterPro" id="IPR023753">
    <property type="entry name" value="FAD/NAD-binding_dom"/>
</dbReference>
<evidence type="ECO:0000256" key="9">
    <source>
        <dbReference type="ARBA" id="ARBA00049142"/>
    </source>
</evidence>
<dbReference type="InterPro" id="IPR036188">
    <property type="entry name" value="FAD/NAD-bd_sf"/>
</dbReference>
<evidence type="ECO:0000256" key="8">
    <source>
        <dbReference type="ARBA" id="ARBA00023284"/>
    </source>
</evidence>
<keyword evidence="7" id="KW-1015">Disulfide bond</keyword>
<evidence type="ECO:0000256" key="7">
    <source>
        <dbReference type="ARBA" id="ARBA00023157"/>
    </source>
</evidence>
<proteinExistence type="inferred from homology"/>
<evidence type="ECO:0000256" key="10">
    <source>
        <dbReference type="PIRSR" id="PIRSR000350-2"/>
    </source>
</evidence>
<dbReference type="SUPFAM" id="SSF55424">
    <property type="entry name" value="FAD/NAD-linked reductases, dimerisation (C-terminal) domain"/>
    <property type="match status" value="1"/>
</dbReference>
<evidence type="ECO:0000256" key="2">
    <source>
        <dbReference type="ARBA" id="ARBA00011738"/>
    </source>
</evidence>
<keyword evidence="11" id="KW-0520">NAD</keyword>
<name>A0A9J6RI07_9GAMM</name>
<evidence type="ECO:0000256" key="13">
    <source>
        <dbReference type="RuleBase" id="RU003691"/>
    </source>
</evidence>
<dbReference type="GO" id="GO:0005829">
    <property type="term" value="C:cytosol"/>
    <property type="evidence" value="ECO:0007669"/>
    <property type="project" value="TreeGrafter"/>
</dbReference>
<feature type="disulfide bond" description="Redox-active" evidence="12">
    <location>
        <begin position="47"/>
        <end position="52"/>
    </location>
</feature>
<dbReference type="FunFam" id="3.50.50.60:FF:000051">
    <property type="entry name" value="Glutathione reductase"/>
    <property type="match status" value="1"/>
</dbReference>
<comment type="catalytic activity">
    <reaction evidence="9 14">
        <text>2 glutathione + NADP(+) = glutathione disulfide + NADPH + H(+)</text>
        <dbReference type="Rhea" id="RHEA:11740"/>
        <dbReference type="ChEBI" id="CHEBI:15378"/>
        <dbReference type="ChEBI" id="CHEBI:57783"/>
        <dbReference type="ChEBI" id="CHEBI:57925"/>
        <dbReference type="ChEBI" id="CHEBI:58297"/>
        <dbReference type="ChEBI" id="CHEBI:58349"/>
        <dbReference type="EC" id="1.8.1.7"/>
    </reaction>
</comment>
<dbReference type="GO" id="GO:0050661">
    <property type="term" value="F:NADP binding"/>
    <property type="evidence" value="ECO:0007669"/>
    <property type="project" value="InterPro"/>
</dbReference>
<sequence length="455" mass="49172">MDVSKHSYDYDLFVIGAGSGGVRAGRMAAGYGAKVAVAEDRYMGGTCVNVGCVPKKLYVYASQFSHAFEDARGFGWDSKRPNFNWATLRDNKKAEISRLNGVYDGLLGNAGVTVYNGRARFVDAHTVEVNGQQHSAERIVIATGGWPYIPDIPGREHAVSSNEVFDLENFPQRIIVVGGGYIAVEFAGIFNGLGAQTTQLYRGPLFLRGFDEDVRQFAAQEIAKSGVNLQFNNNIQAIEKQADGSLLAQLEDGSSLACDAILYATGRKPHLQDLGLEHVDIALNDNGTIKVNQQYQTSTPHIYALGDVTGGMELTPVALAEGMALAKTLYNNEPSTVDYDNIATAVFCQPTIGTCGLSEQQAKEKYGDITVYESNFRAMKHTIGGREERTYMKLIVDTASDKVVGVHMVGDEAGEIIQGIAIAMKAGATKAQFDSTIGIHPTAAEEFVTMRSPRA</sequence>
<dbReference type="PANTHER" id="PTHR42737">
    <property type="entry name" value="GLUTATHIONE REDUCTASE"/>
    <property type="match status" value="1"/>
</dbReference>
<keyword evidence="3 13" id="KW-0285">Flavoprotein</keyword>
<dbReference type="EMBL" id="JAPTGG010000001">
    <property type="protein sequence ID" value="MCZ0863847.1"/>
    <property type="molecule type" value="Genomic_DNA"/>
</dbReference>
<comment type="similarity">
    <text evidence="1 13">Belongs to the class-I pyridine nucleotide-disulfide oxidoreductase family.</text>
</comment>
<keyword evidence="5 14" id="KW-0521">NADP</keyword>
<dbReference type="PIRSF" id="PIRSF000350">
    <property type="entry name" value="Mercury_reductase_MerA"/>
    <property type="match status" value="1"/>
</dbReference>
<feature type="binding site" evidence="11">
    <location>
        <position position="266"/>
    </location>
    <ligand>
        <name>NAD(+)</name>
        <dbReference type="ChEBI" id="CHEBI:57540"/>
    </ligand>
</feature>
<dbReference type="InterPro" id="IPR012999">
    <property type="entry name" value="Pyr_OxRdtase_I_AS"/>
</dbReference>
<feature type="active site" description="Proton acceptor" evidence="10">
    <location>
        <position position="440"/>
    </location>
</feature>
<dbReference type="GO" id="GO:0034599">
    <property type="term" value="P:cellular response to oxidative stress"/>
    <property type="evidence" value="ECO:0007669"/>
    <property type="project" value="TreeGrafter"/>
</dbReference>
<evidence type="ECO:0000313" key="18">
    <source>
        <dbReference type="Proteomes" id="UP001069090"/>
    </source>
</evidence>
<dbReference type="InterPro" id="IPR006324">
    <property type="entry name" value="GSHR"/>
</dbReference>
<evidence type="ECO:0000259" key="15">
    <source>
        <dbReference type="Pfam" id="PF02852"/>
    </source>
</evidence>
<dbReference type="GO" id="GO:0006749">
    <property type="term" value="P:glutathione metabolic process"/>
    <property type="evidence" value="ECO:0007669"/>
    <property type="project" value="InterPro"/>
</dbReference>
<dbReference type="GO" id="GO:0050660">
    <property type="term" value="F:flavin adenine dinucleotide binding"/>
    <property type="evidence" value="ECO:0007669"/>
    <property type="project" value="InterPro"/>
</dbReference>
<dbReference type="InterPro" id="IPR046952">
    <property type="entry name" value="GSHR/TRXR-like"/>
</dbReference>
<feature type="domain" description="Pyridine nucleotide-disulphide oxidoreductase dimerisation" evidence="15">
    <location>
        <begin position="342"/>
        <end position="450"/>
    </location>
</feature>
<dbReference type="Pfam" id="PF02852">
    <property type="entry name" value="Pyr_redox_dim"/>
    <property type="match status" value="1"/>
</dbReference>
<dbReference type="EC" id="1.8.1.7" evidence="14"/>
<comment type="subunit">
    <text evidence="2">Homodimer.</text>
</comment>
<comment type="caution">
    <text evidence="17">The sequence shown here is derived from an EMBL/GenBank/DDBJ whole genome shotgun (WGS) entry which is preliminary data.</text>
</comment>
<organism evidence="17 18">
    <name type="scientific">Dasania phycosphaerae</name>
    <dbReference type="NCBI Taxonomy" id="2950436"/>
    <lineage>
        <taxon>Bacteria</taxon>
        <taxon>Pseudomonadati</taxon>
        <taxon>Pseudomonadota</taxon>
        <taxon>Gammaproteobacteria</taxon>
        <taxon>Cellvibrionales</taxon>
        <taxon>Spongiibacteraceae</taxon>
        <taxon>Dasania</taxon>
    </lineage>
</organism>
<evidence type="ECO:0000256" key="4">
    <source>
        <dbReference type="ARBA" id="ARBA00022827"/>
    </source>
</evidence>
<dbReference type="Gene3D" id="3.30.390.30">
    <property type="match status" value="1"/>
</dbReference>
<evidence type="ECO:0000256" key="5">
    <source>
        <dbReference type="ARBA" id="ARBA00022857"/>
    </source>
</evidence>
<protein>
    <recommendedName>
        <fullName evidence="14">Glutathione reductase</fullName>
        <shortName evidence="14">GRase</shortName>
        <ecNumber evidence="14">1.8.1.7</ecNumber>
    </recommendedName>
</protein>
<evidence type="ECO:0000256" key="12">
    <source>
        <dbReference type="PIRSR" id="PIRSR000350-4"/>
    </source>
</evidence>
<dbReference type="PANTHER" id="PTHR42737:SF2">
    <property type="entry name" value="GLUTATHIONE REDUCTASE"/>
    <property type="match status" value="1"/>
</dbReference>
<keyword evidence="18" id="KW-1185">Reference proteome</keyword>
<keyword evidence="4 11" id="KW-0274">FAD</keyword>